<evidence type="ECO:0000313" key="1">
    <source>
        <dbReference type="EMBL" id="RIA95458.1"/>
    </source>
</evidence>
<protein>
    <submittedName>
        <fullName evidence="1">Uncharacterized protein</fullName>
    </submittedName>
</protein>
<dbReference type="EMBL" id="QKYT01000061">
    <property type="protein sequence ID" value="RIA95458.1"/>
    <property type="molecule type" value="Genomic_DNA"/>
</dbReference>
<dbReference type="Proteomes" id="UP000265703">
    <property type="component" value="Unassembled WGS sequence"/>
</dbReference>
<dbReference type="OrthoDB" id="2349445at2759"/>
<evidence type="ECO:0000313" key="2">
    <source>
        <dbReference type="Proteomes" id="UP000265703"/>
    </source>
</evidence>
<proteinExistence type="predicted"/>
<accession>A0A397TB42</accession>
<name>A0A397TB42_9GLOM</name>
<keyword evidence="2" id="KW-1185">Reference proteome</keyword>
<organism evidence="1 2">
    <name type="scientific">Glomus cerebriforme</name>
    <dbReference type="NCBI Taxonomy" id="658196"/>
    <lineage>
        <taxon>Eukaryota</taxon>
        <taxon>Fungi</taxon>
        <taxon>Fungi incertae sedis</taxon>
        <taxon>Mucoromycota</taxon>
        <taxon>Glomeromycotina</taxon>
        <taxon>Glomeromycetes</taxon>
        <taxon>Glomerales</taxon>
        <taxon>Glomeraceae</taxon>
        <taxon>Glomus</taxon>
    </lineage>
</organism>
<dbReference type="STRING" id="658196.A0A397TB42"/>
<reference evidence="1 2" key="1">
    <citation type="submission" date="2018-06" db="EMBL/GenBank/DDBJ databases">
        <title>Comparative genomics reveals the genomic features of Rhizophagus irregularis, R. cerebriforme, R. diaphanum and Gigaspora rosea, and their symbiotic lifestyle signature.</title>
        <authorList>
            <person name="Morin E."/>
            <person name="San Clemente H."/>
            <person name="Chen E.C.H."/>
            <person name="De La Providencia I."/>
            <person name="Hainaut M."/>
            <person name="Kuo A."/>
            <person name="Kohler A."/>
            <person name="Murat C."/>
            <person name="Tang N."/>
            <person name="Roy S."/>
            <person name="Loubradou J."/>
            <person name="Henrissat B."/>
            <person name="Grigoriev I.V."/>
            <person name="Corradi N."/>
            <person name="Roux C."/>
            <person name="Martin F.M."/>
        </authorList>
    </citation>
    <scope>NUCLEOTIDE SEQUENCE [LARGE SCALE GENOMIC DNA]</scope>
    <source>
        <strain evidence="1 2">DAOM 227022</strain>
    </source>
</reference>
<gene>
    <name evidence="1" type="ORF">C1645_486031</name>
</gene>
<comment type="caution">
    <text evidence="1">The sequence shown here is derived from an EMBL/GenBank/DDBJ whole genome shotgun (WGS) entry which is preliminary data.</text>
</comment>
<dbReference type="AlphaFoldDB" id="A0A397TB42"/>
<sequence length="506" mass="57708">MRKQKPIDDFSLDDQFIIRILESNFEIYSIEISDEEIKEAENIFILTNEYILLTYYKLNDINRYGMICNRNGEILPKTKGLILGGSKESSFSDVIVNINPEVGFLWLTDIYDPQNGISNISWIVFSMPSSDENIIDRIVKNLDNDSISPNGESWTEYKGFPTIDGGYGIAFIGHQVKLVNNETQQTLNLNPDWTIYVTFLKYQSYKRMDLFQIYQSTSDFLSIVFRECNSAFDNGYICIMSVTSIGIPVKSGEFVISFLSSGLVMGKGINQFNINNQILPGRQYSIDGVVSLVYGGFAIILQHDDDESIGNSICDSPNGQQSFSKYLDLPKKFQKYENGLIYGLLPNNSLWIVQNEISTGEWSIYFFDLRQFVLDVHGYGNPYIESTYPEKDSKINLETKDISITFNAPIALSLGDISIYQVNQPQDILRQRTSAENPAFIELSNNSFTVNVEVLISTFNMQETYYVLMDNNFVKNLTNNEPKIGIKKNKWNFTAIQLTEPKHNLP</sequence>